<reference evidence="4" key="2">
    <citation type="submission" date="2003-12" db="EMBL/GenBank/DDBJ databases">
        <title>Monterey Bay Coastal Ocean Microbial Observatory environmental clone sequencing.</title>
        <authorList>
            <person name="DeLong E.F."/>
        </authorList>
    </citation>
    <scope>NUCLEOTIDE SEQUENCE</scope>
</reference>
<dbReference type="Pfam" id="PF10017">
    <property type="entry name" value="Methyltransf_33"/>
    <property type="match status" value="1"/>
</dbReference>
<dbReference type="InterPro" id="IPR017804">
    <property type="entry name" value="MeTrfase_EgtD-like"/>
</dbReference>
<organism evidence="4">
    <name type="scientific">uncultured marine bacterium 561</name>
    <dbReference type="NCBI Taxonomy" id="257396"/>
    <lineage>
        <taxon>Bacteria</taxon>
        <taxon>environmental samples</taxon>
    </lineage>
</organism>
<gene>
    <name evidence="4" type="ORF">MBMO_EBAC000-47H08.30</name>
</gene>
<dbReference type="InterPro" id="IPR035094">
    <property type="entry name" value="EgtD"/>
</dbReference>
<dbReference type="PIRSF" id="PIRSF018005">
    <property type="entry name" value="UCP018005"/>
    <property type="match status" value="1"/>
</dbReference>
<keyword evidence="1" id="KW-0489">Methyltransferase</keyword>
<protein>
    <recommendedName>
        <fullName evidence="3">Histidine-specific methyltransferase SAM-dependent domain-containing protein</fullName>
    </recommendedName>
</protein>
<evidence type="ECO:0000256" key="2">
    <source>
        <dbReference type="ARBA" id="ARBA00022679"/>
    </source>
</evidence>
<name>Q6SGB1_9BACT</name>
<dbReference type="PANTHER" id="PTHR43397:SF1">
    <property type="entry name" value="ERGOTHIONEINE BIOSYNTHESIS PROTEIN 1"/>
    <property type="match status" value="1"/>
</dbReference>
<dbReference type="AlphaFoldDB" id="Q6SGB1"/>
<proteinExistence type="predicted"/>
<dbReference type="NCBIfam" id="TIGR03438">
    <property type="entry name" value="egtD_ergothio"/>
    <property type="match status" value="1"/>
</dbReference>
<dbReference type="InterPro" id="IPR029063">
    <property type="entry name" value="SAM-dependent_MTases_sf"/>
</dbReference>
<evidence type="ECO:0000313" key="4">
    <source>
        <dbReference type="EMBL" id="AAR37951.1"/>
    </source>
</evidence>
<dbReference type="GO" id="GO:0008168">
    <property type="term" value="F:methyltransferase activity"/>
    <property type="evidence" value="ECO:0007669"/>
    <property type="project" value="UniProtKB-KW"/>
</dbReference>
<feature type="domain" description="Histidine-specific methyltransferase SAM-dependent" evidence="3">
    <location>
        <begin position="29"/>
        <end position="326"/>
    </location>
</feature>
<accession>Q6SGB1</accession>
<dbReference type="InterPro" id="IPR051128">
    <property type="entry name" value="EgtD_Methyltrsf_superfamily"/>
</dbReference>
<dbReference type="PANTHER" id="PTHR43397">
    <property type="entry name" value="ERGOTHIONEINE BIOSYNTHESIS PROTEIN 1"/>
    <property type="match status" value="1"/>
</dbReference>
<dbReference type="EMBL" id="AY458643">
    <property type="protein sequence ID" value="AAR37951.1"/>
    <property type="molecule type" value="Genomic_DNA"/>
</dbReference>
<dbReference type="SUPFAM" id="SSF53335">
    <property type="entry name" value="S-adenosyl-L-methionine-dependent methyltransferases"/>
    <property type="match status" value="1"/>
</dbReference>
<reference evidence="4" key="1">
    <citation type="submission" date="2003-11" db="EMBL/GenBank/DDBJ databases">
        <authorList>
            <person name="Heidelberg J.F."/>
            <person name="Eisen J.A."/>
            <person name="Nelson W.C."/>
            <person name="DeLong E.F."/>
        </authorList>
    </citation>
    <scope>NUCLEOTIDE SEQUENCE</scope>
</reference>
<keyword evidence="2" id="KW-0808">Transferase</keyword>
<evidence type="ECO:0000259" key="3">
    <source>
        <dbReference type="Pfam" id="PF10017"/>
    </source>
</evidence>
<evidence type="ECO:0000256" key="1">
    <source>
        <dbReference type="ARBA" id="ARBA00022603"/>
    </source>
</evidence>
<dbReference type="InterPro" id="IPR019257">
    <property type="entry name" value="MeTrfase_dom"/>
</dbReference>
<dbReference type="GO" id="GO:0032259">
    <property type="term" value="P:methylation"/>
    <property type="evidence" value="ECO:0007669"/>
    <property type="project" value="UniProtKB-KW"/>
</dbReference>
<dbReference type="Gene3D" id="3.40.50.150">
    <property type="entry name" value="Vaccinia Virus protein VP39"/>
    <property type="match status" value="1"/>
</dbReference>
<sequence>MTSTPNLRQNFPPNLKFIETPRPVIDETREVLTSLAQSPPRLSPKYFYDSRGSELFEGITELPEYYLTRAEAEIFDRHLDDIAKALGEGDIIIEPGSGNCSKVQPLLERAMPRAFVPIDIAGDFLLEAAANTAMAYPDLAVTAIAADFTQNWTFTENIPQGRRIVFYPGSTLGNFDPAAQRDFIGQLAKVVGTQGGILLGVDLHKDSVVLQRAYDDASGITAEFNRNMLAVVNARTGSNFEPNNWQHQARYNSKMRRIEMELVAQSAQSVTIGTQTLTFAPGAVIRTEHSHKFTLDNIEDLATAGGMVVTHHWLDSQSQFCLALMQTA</sequence>